<comment type="caution">
    <text evidence="10">The sequence shown here is derived from an EMBL/GenBank/DDBJ whole genome shotgun (WGS) entry which is preliminary data.</text>
</comment>
<dbReference type="GO" id="GO:0001707">
    <property type="term" value="P:mesoderm formation"/>
    <property type="evidence" value="ECO:0007669"/>
    <property type="project" value="TreeGrafter"/>
</dbReference>
<feature type="compositionally biased region" description="Low complexity" evidence="8">
    <location>
        <begin position="1"/>
        <end position="17"/>
    </location>
</feature>
<comment type="subcellular location">
    <subcellularLocation>
        <location evidence="1">Nucleus</location>
    </subcellularLocation>
</comment>
<evidence type="ECO:0000256" key="5">
    <source>
        <dbReference type="ARBA" id="ARBA00023125"/>
    </source>
</evidence>
<dbReference type="GO" id="GO:0003007">
    <property type="term" value="P:heart morphogenesis"/>
    <property type="evidence" value="ECO:0007669"/>
    <property type="project" value="TreeGrafter"/>
</dbReference>
<dbReference type="SUPFAM" id="SSF47459">
    <property type="entry name" value="HLH, helix-loop-helix DNA-binding domain"/>
    <property type="match status" value="1"/>
</dbReference>
<evidence type="ECO:0000256" key="6">
    <source>
        <dbReference type="ARBA" id="ARBA00023163"/>
    </source>
</evidence>
<evidence type="ECO:0000256" key="7">
    <source>
        <dbReference type="ARBA" id="ARBA00023242"/>
    </source>
</evidence>
<dbReference type="InterPro" id="IPR040259">
    <property type="entry name" value="Mesogenin/MesP"/>
</dbReference>
<sequence length="253" mass="29090">MDVSSPLFSYSSLSSDSEIYNVSSPESSSEGRPKPRRTRCKNPSKQRRNASEKEKLRMRDLTKALHYLRTFLPPFVAPAGQTLTKIETLRLAIRYISYLSSQLDLEMSYCQNKELRSPQHSSTSHSWEAGNLGNEMEAFHFQKNKHPRSDFYESWTARNGNTFQDEQEHITPPHSDLICDHGLLEQRHVAPQSESGFIRVETEQRDGTEMEIPNCDELFSSSFDSLMNPQTSLSHQDYSKAVQCESTGRDFWI</sequence>
<evidence type="ECO:0000259" key="9">
    <source>
        <dbReference type="PROSITE" id="PS50888"/>
    </source>
</evidence>
<dbReference type="GO" id="GO:0000978">
    <property type="term" value="F:RNA polymerase II cis-regulatory region sequence-specific DNA binding"/>
    <property type="evidence" value="ECO:0007669"/>
    <property type="project" value="TreeGrafter"/>
</dbReference>
<keyword evidence="5" id="KW-0238">DNA-binding</keyword>
<keyword evidence="11" id="KW-1185">Reference proteome</keyword>
<feature type="compositionally biased region" description="Basic residues" evidence="8">
    <location>
        <begin position="34"/>
        <end position="48"/>
    </location>
</feature>
<dbReference type="Pfam" id="PF00010">
    <property type="entry name" value="HLH"/>
    <property type="match status" value="1"/>
</dbReference>
<feature type="domain" description="BHLH" evidence="9">
    <location>
        <begin position="45"/>
        <end position="99"/>
    </location>
</feature>
<protein>
    <recommendedName>
        <fullName evidence="9">BHLH domain-containing protein</fullName>
    </recommendedName>
</protein>
<evidence type="ECO:0000313" key="10">
    <source>
        <dbReference type="EMBL" id="KAB5571670.1"/>
    </source>
</evidence>
<evidence type="ECO:0000256" key="4">
    <source>
        <dbReference type="ARBA" id="ARBA00023015"/>
    </source>
</evidence>
<proteinExistence type="predicted"/>
<dbReference type="GO" id="GO:0046983">
    <property type="term" value="F:protein dimerization activity"/>
    <property type="evidence" value="ECO:0007669"/>
    <property type="project" value="InterPro"/>
</dbReference>
<dbReference type="Gene3D" id="4.10.280.10">
    <property type="entry name" value="Helix-loop-helix DNA-binding domain"/>
    <property type="match status" value="1"/>
</dbReference>
<dbReference type="InterPro" id="IPR011598">
    <property type="entry name" value="bHLH_dom"/>
</dbReference>
<keyword evidence="4" id="KW-0805">Transcription regulation</keyword>
<dbReference type="PROSITE" id="PS50888">
    <property type="entry name" value="BHLH"/>
    <property type="match status" value="1"/>
</dbReference>
<dbReference type="GO" id="GO:0007219">
    <property type="term" value="P:Notch signaling pathway"/>
    <property type="evidence" value="ECO:0007669"/>
    <property type="project" value="UniProtKB-KW"/>
</dbReference>
<keyword evidence="3" id="KW-0914">Notch signaling pathway</keyword>
<reference evidence="10 11" key="1">
    <citation type="submission" date="2019-06" db="EMBL/GenBank/DDBJ databases">
        <title>A chromosome-scale genome assembly of the striped catfish, Pangasianodon hypophthalmus.</title>
        <authorList>
            <person name="Wen M."/>
            <person name="Zahm M."/>
            <person name="Roques C."/>
            <person name="Cabau C."/>
            <person name="Klopp C."/>
            <person name="Donnadieu C."/>
            <person name="Jouanno E."/>
            <person name="Avarre J.-C."/>
            <person name="Campet M."/>
            <person name="Ha T.T.T."/>
            <person name="Dugue R."/>
            <person name="Lampietro C."/>
            <person name="Louis A."/>
            <person name="Herpin A."/>
            <person name="Echchiki A."/>
            <person name="Berthelot C."/>
            <person name="Parey E."/>
            <person name="Roest-Crollius H."/>
            <person name="Braasch I."/>
            <person name="Postlethwait J."/>
            <person name="Bobe J."/>
            <person name="Montfort J."/>
            <person name="Bouchez O."/>
            <person name="Begum T."/>
            <person name="Schartl M."/>
            <person name="Guiguen Y."/>
        </authorList>
    </citation>
    <scope>NUCLEOTIDE SEQUENCE [LARGE SCALE GENOMIC DNA]</scope>
    <source>
        <strain evidence="10 11">Indonesia</strain>
        <tissue evidence="10">Blood</tissue>
    </source>
</reference>
<feature type="compositionally biased region" description="Polar residues" evidence="8">
    <location>
        <begin position="18"/>
        <end position="30"/>
    </location>
</feature>
<gene>
    <name evidence="10" type="ORF">PHYPO_G00227700</name>
</gene>
<evidence type="ECO:0000256" key="2">
    <source>
        <dbReference type="ARBA" id="ARBA00022473"/>
    </source>
</evidence>
<evidence type="ECO:0000256" key="8">
    <source>
        <dbReference type="SAM" id="MobiDB-lite"/>
    </source>
</evidence>
<keyword evidence="2" id="KW-0217">Developmental protein</keyword>
<keyword evidence="7" id="KW-0539">Nucleus</keyword>
<evidence type="ECO:0000313" key="11">
    <source>
        <dbReference type="Proteomes" id="UP000327468"/>
    </source>
</evidence>
<keyword evidence="6" id="KW-0804">Transcription</keyword>
<dbReference type="GO" id="GO:0000981">
    <property type="term" value="F:DNA-binding transcription factor activity, RNA polymerase II-specific"/>
    <property type="evidence" value="ECO:0007669"/>
    <property type="project" value="TreeGrafter"/>
</dbReference>
<evidence type="ECO:0000256" key="1">
    <source>
        <dbReference type="ARBA" id="ARBA00004123"/>
    </source>
</evidence>
<dbReference type="Proteomes" id="UP000327468">
    <property type="component" value="Chromosome 7"/>
</dbReference>
<dbReference type="InterPro" id="IPR036638">
    <property type="entry name" value="HLH_DNA-bd_sf"/>
</dbReference>
<dbReference type="PANTHER" id="PTHR20937">
    <property type="entry name" value="IP14615P"/>
    <property type="match status" value="1"/>
</dbReference>
<dbReference type="FunFam" id="4.10.280.10:FF:000047">
    <property type="entry name" value="mesoderm posterior protein 1"/>
    <property type="match status" value="1"/>
</dbReference>
<dbReference type="GO" id="GO:0032525">
    <property type="term" value="P:somite rostral/caudal axis specification"/>
    <property type="evidence" value="ECO:0007669"/>
    <property type="project" value="TreeGrafter"/>
</dbReference>
<name>A0A5N5NVV7_PANHP</name>
<accession>A0A5N5NVV7</accession>
<dbReference type="SMART" id="SM00353">
    <property type="entry name" value="HLH"/>
    <property type="match status" value="1"/>
</dbReference>
<dbReference type="EMBL" id="VFJC01000008">
    <property type="protein sequence ID" value="KAB5571670.1"/>
    <property type="molecule type" value="Genomic_DNA"/>
</dbReference>
<dbReference type="OrthoDB" id="9946827at2759"/>
<feature type="region of interest" description="Disordered" evidence="8">
    <location>
        <begin position="1"/>
        <end position="55"/>
    </location>
</feature>
<dbReference type="PANTHER" id="PTHR20937:SF18">
    <property type="entry name" value="BHLH TRANSCRIPTION FACTOR MESP-B-RELATED"/>
    <property type="match status" value="1"/>
</dbReference>
<dbReference type="GO" id="GO:0005634">
    <property type="term" value="C:nucleus"/>
    <property type="evidence" value="ECO:0007669"/>
    <property type="project" value="UniProtKB-SubCell"/>
</dbReference>
<evidence type="ECO:0000256" key="3">
    <source>
        <dbReference type="ARBA" id="ARBA00022976"/>
    </source>
</evidence>
<organism evidence="10 11">
    <name type="scientific">Pangasianodon hypophthalmus</name>
    <name type="common">Striped catfish</name>
    <name type="synonym">Helicophagus hypophthalmus</name>
    <dbReference type="NCBI Taxonomy" id="310915"/>
    <lineage>
        <taxon>Eukaryota</taxon>
        <taxon>Metazoa</taxon>
        <taxon>Chordata</taxon>
        <taxon>Craniata</taxon>
        <taxon>Vertebrata</taxon>
        <taxon>Euteleostomi</taxon>
        <taxon>Actinopterygii</taxon>
        <taxon>Neopterygii</taxon>
        <taxon>Teleostei</taxon>
        <taxon>Ostariophysi</taxon>
        <taxon>Siluriformes</taxon>
        <taxon>Pangasiidae</taxon>
        <taxon>Pangasianodon</taxon>
    </lineage>
</organism>
<dbReference type="AlphaFoldDB" id="A0A5N5NVV7"/>